<proteinExistence type="predicted"/>
<dbReference type="InterPro" id="IPR011856">
    <property type="entry name" value="tRNA_endonuc-like_dom_sf"/>
</dbReference>
<dbReference type="InterPro" id="IPR011335">
    <property type="entry name" value="Restrct_endonuc-II-like"/>
</dbReference>
<dbReference type="GO" id="GO:0009307">
    <property type="term" value="P:DNA restriction-modification system"/>
    <property type="evidence" value="ECO:0007669"/>
    <property type="project" value="InterPro"/>
</dbReference>
<organism evidence="2 3">
    <name type="scientific">Anaerobacillus arseniciselenatis</name>
    <dbReference type="NCBI Taxonomy" id="85682"/>
    <lineage>
        <taxon>Bacteria</taxon>
        <taxon>Bacillati</taxon>
        <taxon>Bacillota</taxon>
        <taxon>Bacilli</taxon>
        <taxon>Bacillales</taxon>
        <taxon>Bacillaceae</taxon>
        <taxon>Anaerobacillus</taxon>
    </lineage>
</organism>
<dbReference type="PANTHER" id="PTHR30015">
    <property type="entry name" value="MRR RESTRICTION SYSTEM PROTEIN"/>
    <property type="match status" value="1"/>
</dbReference>
<comment type="caution">
    <text evidence="2">The sequence shown here is derived from an EMBL/GenBank/DDBJ whole genome shotgun (WGS) entry which is preliminary data.</text>
</comment>
<dbReference type="Proteomes" id="UP000180098">
    <property type="component" value="Unassembled WGS sequence"/>
</dbReference>
<dbReference type="InterPro" id="IPR052906">
    <property type="entry name" value="Type_IV_Methyl-Rstrct_Enzyme"/>
</dbReference>
<dbReference type="InterPro" id="IPR007560">
    <property type="entry name" value="Restrct_endonuc_IV_Mrr"/>
</dbReference>
<protein>
    <recommendedName>
        <fullName evidence="1">Restriction endonuclease type IV Mrr domain-containing protein</fullName>
    </recommendedName>
</protein>
<dbReference type="GO" id="GO:0003677">
    <property type="term" value="F:DNA binding"/>
    <property type="evidence" value="ECO:0007669"/>
    <property type="project" value="InterPro"/>
</dbReference>
<name>A0A1S2LMZ4_9BACI</name>
<dbReference type="SUPFAM" id="SSF52980">
    <property type="entry name" value="Restriction endonuclease-like"/>
    <property type="match status" value="1"/>
</dbReference>
<accession>A0A1S2LMZ4</accession>
<evidence type="ECO:0000259" key="1">
    <source>
        <dbReference type="Pfam" id="PF04471"/>
    </source>
</evidence>
<dbReference type="EMBL" id="MLQQ01000013">
    <property type="protein sequence ID" value="OIJ13882.1"/>
    <property type="molecule type" value="Genomic_DNA"/>
</dbReference>
<evidence type="ECO:0000313" key="3">
    <source>
        <dbReference type="Proteomes" id="UP000180098"/>
    </source>
</evidence>
<evidence type="ECO:0000313" key="2">
    <source>
        <dbReference type="EMBL" id="OIJ13882.1"/>
    </source>
</evidence>
<dbReference type="PANTHER" id="PTHR30015:SF6">
    <property type="entry name" value="SLL1429 PROTEIN"/>
    <property type="match status" value="1"/>
</dbReference>
<gene>
    <name evidence="2" type="ORF">BKP35_08520</name>
</gene>
<dbReference type="Gene3D" id="3.40.1350.10">
    <property type="match status" value="1"/>
</dbReference>
<dbReference type="Pfam" id="PF04471">
    <property type="entry name" value="Mrr_cat"/>
    <property type="match status" value="1"/>
</dbReference>
<dbReference type="GO" id="GO:0015666">
    <property type="term" value="F:restriction endodeoxyribonuclease activity"/>
    <property type="evidence" value="ECO:0007669"/>
    <property type="project" value="TreeGrafter"/>
</dbReference>
<sequence>MSGTEFEEFIYDLFKKMGYSVNLTPSSGDQGIDIVAVKNGLRIGIQTKCYSNSVSNKAIQEVVAGVKHYQLSKAIVITNNFFTKSAIALAQSNDVVLWDRSMLEVKINDFYK</sequence>
<feature type="domain" description="Restriction endonuclease type IV Mrr" evidence="1">
    <location>
        <begin position="1"/>
        <end position="103"/>
    </location>
</feature>
<reference evidence="2 3" key="1">
    <citation type="submission" date="2016-10" db="EMBL/GenBank/DDBJ databases">
        <title>Draft genome sequences of four alkaliphilic bacteria belonging to the Anaerobacillus genus.</title>
        <authorList>
            <person name="Bassil N.M."/>
            <person name="Lloyd J.R."/>
        </authorList>
    </citation>
    <scope>NUCLEOTIDE SEQUENCE [LARGE SCALE GENOMIC DNA]</scope>
    <source>
        <strain evidence="2 3">DSM 15340</strain>
    </source>
</reference>
<dbReference type="OrthoDB" id="9797274at2"/>
<keyword evidence="3" id="KW-1185">Reference proteome</keyword>
<dbReference type="AlphaFoldDB" id="A0A1S2LMZ4"/>